<dbReference type="Proteomes" id="UP001163324">
    <property type="component" value="Chromosome 6"/>
</dbReference>
<evidence type="ECO:0000313" key="1">
    <source>
        <dbReference type="EMBL" id="KAI9898022.1"/>
    </source>
</evidence>
<proteinExistence type="predicted"/>
<gene>
    <name evidence="1" type="ORF">N3K66_006382</name>
</gene>
<accession>A0ACC0UWI1</accession>
<name>A0ACC0UWI1_9HYPO</name>
<organism evidence="1 2">
    <name type="scientific">Trichothecium roseum</name>
    <dbReference type="NCBI Taxonomy" id="47278"/>
    <lineage>
        <taxon>Eukaryota</taxon>
        <taxon>Fungi</taxon>
        <taxon>Dikarya</taxon>
        <taxon>Ascomycota</taxon>
        <taxon>Pezizomycotina</taxon>
        <taxon>Sordariomycetes</taxon>
        <taxon>Hypocreomycetidae</taxon>
        <taxon>Hypocreales</taxon>
        <taxon>Hypocreales incertae sedis</taxon>
        <taxon>Trichothecium</taxon>
    </lineage>
</organism>
<protein>
    <submittedName>
        <fullName evidence="1">Uncharacterized protein</fullName>
    </submittedName>
</protein>
<keyword evidence="2" id="KW-1185">Reference proteome</keyword>
<evidence type="ECO:0000313" key="2">
    <source>
        <dbReference type="Proteomes" id="UP001163324"/>
    </source>
</evidence>
<reference evidence="1" key="1">
    <citation type="submission" date="2022-10" db="EMBL/GenBank/DDBJ databases">
        <title>Complete Genome of Trichothecium roseum strain YXFP-22015, a Plant Pathogen Isolated from Citrus.</title>
        <authorList>
            <person name="Wang Y."/>
            <person name="Zhu L."/>
        </authorList>
    </citation>
    <scope>NUCLEOTIDE SEQUENCE</scope>
    <source>
        <strain evidence="1">YXFP-22015</strain>
    </source>
</reference>
<comment type="caution">
    <text evidence="1">The sequence shown here is derived from an EMBL/GenBank/DDBJ whole genome shotgun (WGS) entry which is preliminary data.</text>
</comment>
<dbReference type="EMBL" id="CM047945">
    <property type="protein sequence ID" value="KAI9898022.1"/>
    <property type="molecule type" value="Genomic_DNA"/>
</dbReference>
<sequence>MSLITEIGHVALKPGFGGDAYKIDTQVGKALQLVIDSVLNFGAVAAHWAMSDEHPDRFNVFVDWHSVDEHNEYIKAPTFAAVQDALIPIIAGNSFIYHTETAVTSVFDDKAYPTVEVISLPFPADITEDRRKEVEKRFDECMDKALLKVGLCGKISRAWSLEKDVAVPGEDDKTCIMLTGLISWPSKQVHLENREKQEFKDNIHLLREMPQLIKLDVHHVDARSQYKK</sequence>